<dbReference type="Proteomes" id="UP000094065">
    <property type="component" value="Unassembled WGS sequence"/>
</dbReference>
<feature type="compositionally biased region" description="Polar residues" evidence="1">
    <location>
        <begin position="41"/>
        <end position="50"/>
    </location>
</feature>
<comment type="caution">
    <text evidence="2">The sequence shown here is derived from an EMBL/GenBank/DDBJ whole genome shotgun (WGS) entry which is preliminary data.</text>
</comment>
<feature type="compositionally biased region" description="Pro residues" evidence="1">
    <location>
        <begin position="1"/>
        <end position="10"/>
    </location>
</feature>
<dbReference type="RefSeq" id="XP_018992801.1">
    <property type="nucleotide sequence ID" value="XM_019138858.1"/>
</dbReference>
<evidence type="ECO:0008006" key="4">
    <source>
        <dbReference type="Google" id="ProtNLM"/>
    </source>
</evidence>
<dbReference type="EMBL" id="AWGJ01000007">
    <property type="protein sequence ID" value="ODN77565.1"/>
    <property type="molecule type" value="Genomic_DNA"/>
</dbReference>
<dbReference type="AlphaFoldDB" id="A0A1E3HN33"/>
<feature type="region of interest" description="Disordered" evidence="1">
    <location>
        <begin position="1"/>
        <end position="59"/>
    </location>
</feature>
<evidence type="ECO:0000256" key="1">
    <source>
        <dbReference type="SAM" id="MobiDB-lite"/>
    </source>
</evidence>
<name>A0A1E3HN33_9TREE</name>
<gene>
    <name evidence="2" type="ORF">L202_04734</name>
</gene>
<evidence type="ECO:0000313" key="2">
    <source>
        <dbReference type="EMBL" id="ODN77565.1"/>
    </source>
</evidence>
<proteinExistence type="predicted"/>
<keyword evidence="3" id="KW-1185">Reference proteome</keyword>
<evidence type="ECO:0000313" key="3">
    <source>
        <dbReference type="Proteomes" id="UP000094065"/>
    </source>
</evidence>
<protein>
    <recommendedName>
        <fullName evidence="4">Cysteine-rich transmembrane CYSTM domain-containing protein</fullName>
    </recommendedName>
</protein>
<dbReference type="GeneID" id="30156043"/>
<sequence>MSTPQVPQPTVPKNAACAVDAPVSQQPRGRSMMSPMGIDDSLTSNGQAKTSSEDPLRVRGGAGPCCSLLGLCLCCCALEDVCCCGLEECC</sequence>
<organism evidence="2 3">
    <name type="scientific">Cryptococcus amylolentus CBS 6039</name>
    <dbReference type="NCBI Taxonomy" id="1295533"/>
    <lineage>
        <taxon>Eukaryota</taxon>
        <taxon>Fungi</taxon>
        <taxon>Dikarya</taxon>
        <taxon>Basidiomycota</taxon>
        <taxon>Agaricomycotina</taxon>
        <taxon>Tremellomycetes</taxon>
        <taxon>Tremellales</taxon>
        <taxon>Cryptococcaceae</taxon>
        <taxon>Cryptococcus</taxon>
    </lineage>
</organism>
<accession>A0A1E3HN33</accession>
<reference evidence="2 3" key="1">
    <citation type="submission" date="2016-06" db="EMBL/GenBank/DDBJ databases">
        <title>Evolution of pathogenesis and genome organization in the Tremellales.</title>
        <authorList>
            <person name="Cuomo C."/>
            <person name="Litvintseva A."/>
            <person name="Heitman J."/>
            <person name="Chen Y."/>
            <person name="Sun S."/>
            <person name="Springer D."/>
            <person name="Dromer F."/>
            <person name="Young S."/>
            <person name="Zeng Q."/>
            <person name="Chapman S."/>
            <person name="Gujja S."/>
            <person name="Saif S."/>
            <person name="Birren B."/>
        </authorList>
    </citation>
    <scope>NUCLEOTIDE SEQUENCE [LARGE SCALE GENOMIC DNA]</scope>
    <source>
        <strain evidence="2 3">CBS 6039</strain>
    </source>
</reference>